<name>A0A6G0ZFE6_APHCR</name>
<dbReference type="Proteomes" id="UP000478052">
    <property type="component" value="Unassembled WGS sequence"/>
</dbReference>
<keyword evidence="1" id="KW-0808">Transferase</keyword>
<dbReference type="EMBL" id="VUJU01000586">
    <property type="protein sequence ID" value="KAF0769499.1"/>
    <property type="molecule type" value="Genomic_DNA"/>
</dbReference>
<keyword evidence="1" id="KW-0418">Kinase</keyword>
<comment type="caution">
    <text evidence="1">The sequence shown here is derived from an EMBL/GenBank/DDBJ whole genome shotgun (WGS) entry which is preliminary data.</text>
</comment>
<reference evidence="1 2" key="1">
    <citation type="submission" date="2019-08" db="EMBL/GenBank/DDBJ databases">
        <title>Whole genome of Aphis craccivora.</title>
        <authorList>
            <person name="Voronova N.V."/>
            <person name="Shulinski R.S."/>
            <person name="Bandarenka Y.V."/>
            <person name="Zhorov D.G."/>
            <person name="Warner D."/>
        </authorList>
    </citation>
    <scope>NUCLEOTIDE SEQUENCE [LARGE SCALE GENOMIC DNA]</scope>
    <source>
        <strain evidence="1">180601</strain>
        <tissue evidence="1">Whole Body</tissue>
    </source>
</reference>
<organism evidence="1 2">
    <name type="scientific">Aphis craccivora</name>
    <name type="common">Cowpea aphid</name>
    <dbReference type="NCBI Taxonomy" id="307492"/>
    <lineage>
        <taxon>Eukaryota</taxon>
        <taxon>Metazoa</taxon>
        <taxon>Ecdysozoa</taxon>
        <taxon>Arthropoda</taxon>
        <taxon>Hexapoda</taxon>
        <taxon>Insecta</taxon>
        <taxon>Pterygota</taxon>
        <taxon>Neoptera</taxon>
        <taxon>Paraneoptera</taxon>
        <taxon>Hemiptera</taxon>
        <taxon>Sternorrhyncha</taxon>
        <taxon>Aphidomorpha</taxon>
        <taxon>Aphidoidea</taxon>
        <taxon>Aphididae</taxon>
        <taxon>Aphidini</taxon>
        <taxon>Aphis</taxon>
        <taxon>Aphis</taxon>
    </lineage>
</organism>
<evidence type="ECO:0000313" key="1">
    <source>
        <dbReference type="EMBL" id="KAF0769499.1"/>
    </source>
</evidence>
<keyword evidence="2" id="KW-1185">Reference proteome</keyword>
<evidence type="ECO:0000313" key="2">
    <source>
        <dbReference type="Proteomes" id="UP000478052"/>
    </source>
</evidence>
<dbReference type="OrthoDB" id="10463503at2759"/>
<gene>
    <name evidence="1" type="ORF">FWK35_00001648</name>
</gene>
<dbReference type="GO" id="GO:0016301">
    <property type="term" value="F:kinase activity"/>
    <property type="evidence" value="ECO:0007669"/>
    <property type="project" value="UniProtKB-KW"/>
</dbReference>
<proteinExistence type="predicted"/>
<accession>A0A6G0ZFE6</accession>
<sequence length="125" mass="14454">MDNKKNFNSNLTSCLQSLDSNKVTERKIKRQEIQQLLENDEVIEVLNYNSSLQQLNQSQSIDGNLVTWKSLLNCYHRSLILDVENEDKKKQRSGLSYKQPNLENCSILLRNIINKANKGISEQKS</sequence>
<protein>
    <submittedName>
        <fullName evidence="1">Serine-protein kinase ATM isoform X2</fullName>
    </submittedName>
</protein>
<dbReference type="AlphaFoldDB" id="A0A6G0ZFE6"/>